<keyword evidence="1" id="KW-1133">Transmembrane helix</keyword>
<feature type="transmembrane region" description="Helical" evidence="1">
    <location>
        <begin position="12"/>
        <end position="31"/>
    </location>
</feature>
<evidence type="ECO:0000313" key="3">
    <source>
        <dbReference type="Proteomes" id="UP001497525"/>
    </source>
</evidence>
<evidence type="ECO:0000313" key="2">
    <source>
        <dbReference type="EMBL" id="CAL5139379.1"/>
    </source>
</evidence>
<keyword evidence="1" id="KW-0812">Transmembrane</keyword>
<evidence type="ECO:0000256" key="1">
    <source>
        <dbReference type="SAM" id="Phobius"/>
    </source>
</evidence>
<sequence>MQMKIVSVQNVISWIFVWIGDGGYLVIVLQLDSCCYLEWSVCHANENRIDAECYFMDPVWIGDGEYLVIVLQLDSCCYLEWSVCHANENRIDAECCFMDPVWIGDGEYLLIVHRLDSRCYLEWSVCHANENQSAVEHATGITGTENFTVHPEESFLTCLISPRMYAITVVLYIMCRCRVLFHGSLFGLVMEDIW</sequence>
<accession>A0AAV2TT00</accession>
<name>A0AAV2TT00_CALDB</name>
<reference evidence="2" key="1">
    <citation type="submission" date="2024-06" db="EMBL/GenBank/DDBJ databases">
        <authorList>
            <person name="Liu X."/>
            <person name="Lenzi L."/>
            <person name="Haldenby T S."/>
            <person name="Uol C."/>
        </authorList>
    </citation>
    <scope>NUCLEOTIDE SEQUENCE</scope>
</reference>
<dbReference type="AlphaFoldDB" id="A0AAV2TT00"/>
<organism evidence="2 3">
    <name type="scientific">Calicophoron daubneyi</name>
    <name type="common">Rumen fluke</name>
    <name type="synonym">Paramphistomum daubneyi</name>
    <dbReference type="NCBI Taxonomy" id="300641"/>
    <lineage>
        <taxon>Eukaryota</taxon>
        <taxon>Metazoa</taxon>
        <taxon>Spiralia</taxon>
        <taxon>Lophotrochozoa</taxon>
        <taxon>Platyhelminthes</taxon>
        <taxon>Trematoda</taxon>
        <taxon>Digenea</taxon>
        <taxon>Plagiorchiida</taxon>
        <taxon>Pronocephalata</taxon>
        <taxon>Paramphistomoidea</taxon>
        <taxon>Paramphistomidae</taxon>
        <taxon>Calicophoron</taxon>
    </lineage>
</organism>
<proteinExistence type="predicted"/>
<dbReference type="Proteomes" id="UP001497525">
    <property type="component" value="Unassembled WGS sequence"/>
</dbReference>
<keyword evidence="1" id="KW-0472">Membrane</keyword>
<gene>
    <name evidence="2" type="ORF">CDAUBV1_LOCUS14409</name>
</gene>
<comment type="caution">
    <text evidence="2">The sequence shown here is derived from an EMBL/GenBank/DDBJ whole genome shotgun (WGS) entry which is preliminary data.</text>
</comment>
<protein>
    <submittedName>
        <fullName evidence="2">Uncharacterized protein</fullName>
    </submittedName>
</protein>
<dbReference type="EMBL" id="CAXLJL010000600">
    <property type="protein sequence ID" value="CAL5139379.1"/>
    <property type="molecule type" value="Genomic_DNA"/>
</dbReference>